<dbReference type="Gene3D" id="1.20.1070.10">
    <property type="entry name" value="Rhodopsin 7-helix transmembrane proteins"/>
    <property type="match status" value="1"/>
</dbReference>
<feature type="transmembrane region" description="Helical" evidence="1">
    <location>
        <begin position="118"/>
        <end position="141"/>
    </location>
</feature>
<keyword evidence="1" id="KW-0812">Transmembrane</keyword>
<dbReference type="InterPro" id="IPR036291">
    <property type="entry name" value="NAD(P)-bd_dom_sf"/>
</dbReference>
<keyword evidence="1" id="KW-0472">Membrane</keyword>
<dbReference type="AlphaFoldDB" id="A0A818NIC5"/>
<evidence type="ECO:0000313" key="3">
    <source>
        <dbReference type="Proteomes" id="UP000663874"/>
    </source>
</evidence>
<keyword evidence="1" id="KW-1133">Transmembrane helix</keyword>
<dbReference type="SUPFAM" id="SSF51735">
    <property type="entry name" value="NAD(P)-binding Rossmann-fold domains"/>
    <property type="match status" value="1"/>
</dbReference>
<gene>
    <name evidence="2" type="ORF">FNK824_LOCUS3719</name>
</gene>
<dbReference type="SUPFAM" id="SSF81321">
    <property type="entry name" value="Family A G protein-coupled receptor-like"/>
    <property type="match status" value="1"/>
</dbReference>
<dbReference type="Proteomes" id="UP000663874">
    <property type="component" value="Unassembled WGS sequence"/>
</dbReference>
<reference evidence="2" key="1">
    <citation type="submission" date="2021-02" db="EMBL/GenBank/DDBJ databases">
        <authorList>
            <person name="Nowell W R."/>
        </authorList>
    </citation>
    <scope>NUCLEOTIDE SEQUENCE</scope>
</reference>
<feature type="transmembrane region" description="Helical" evidence="1">
    <location>
        <begin position="204"/>
        <end position="226"/>
    </location>
</feature>
<evidence type="ECO:0000256" key="1">
    <source>
        <dbReference type="SAM" id="Phobius"/>
    </source>
</evidence>
<protein>
    <submittedName>
        <fullName evidence="2">Uncharacterized protein</fullName>
    </submittedName>
</protein>
<accession>A0A818NIC5</accession>
<organism evidence="2 3">
    <name type="scientific">Rotaria sordida</name>
    <dbReference type="NCBI Taxonomy" id="392033"/>
    <lineage>
        <taxon>Eukaryota</taxon>
        <taxon>Metazoa</taxon>
        <taxon>Spiralia</taxon>
        <taxon>Gnathifera</taxon>
        <taxon>Rotifera</taxon>
        <taxon>Eurotatoria</taxon>
        <taxon>Bdelloidea</taxon>
        <taxon>Philodinida</taxon>
        <taxon>Philodinidae</taxon>
        <taxon>Rotaria</taxon>
    </lineage>
</organism>
<evidence type="ECO:0000313" key="2">
    <source>
        <dbReference type="EMBL" id="CAF3607177.1"/>
    </source>
</evidence>
<feature type="transmembrane region" description="Helical" evidence="1">
    <location>
        <begin position="260"/>
        <end position="281"/>
    </location>
</feature>
<comment type="caution">
    <text evidence="2">The sequence shown here is derived from an EMBL/GenBank/DDBJ whole genome shotgun (WGS) entry which is preliminary data.</text>
</comment>
<proteinExistence type="predicted"/>
<sequence>MSVSKLESLPNEVLCDIIENYIDGVDALATFNPQFNRRFDSLISQCLRLHFNFIQCQKEDFHLCDGISFHWVSLPPHSSNLEHLTINGIACKFIHVASIMSYNVNWPNQNPPMCKIRLYILSISWAIATWCLVGASIDRFLCSSPSAIYRQWSTNRIARRYVIGVFIFYALLFIQVFYCFEASVPNVPVACYGRNLPCRLFNDWVALRVDIVLPSLFLAIFGVLTIRNVQTRMIHPTVHAVNSNNTNNNRLLMRNKERNLTRMLLIQVLIVLPLDLPFGIYRPYASLTSDVPKTEATAKYIPGGEKMSPEDVSGVIALLAGPESQWITGQTLQMSGGVHMT</sequence>
<feature type="transmembrane region" description="Helical" evidence="1">
    <location>
        <begin position="161"/>
        <end position="184"/>
    </location>
</feature>
<name>A0A818NIC5_9BILA</name>
<dbReference type="EMBL" id="CAJOBE010000256">
    <property type="protein sequence ID" value="CAF3607177.1"/>
    <property type="molecule type" value="Genomic_DNA"/>
</dbReference>